<dbReference type="Proteomes" id="UP001209713">
    <property type="component" value="Unassembled WGS sequence"/>
</dbReference>
<name>A0ABT2YNI5_9GAMM</name>
<dbReference type="PIRSF" id="PIRSF005902">
    <property type="entry name" value="DNase_TatD"/>
    <property type="match status" value="1"/>
</dbReference>
<protein>
    <submittedName>
        <fullName evidence="3">TatD family hydrolase</fullName>
    </submittedName>
</protein>
<dbReference type="RefSeq" id="WP_263528821.1">
    <property type="nucleotide sequence ID" value="NZ_JAOVZB010000001.1"/>
</dbReference>
<comment type="caution">
    <text evidence="3">The sequence shown here is derived from an EMBL/GenBank/DDBJ whole genome shotgun (WGS) entry which is preliminary data.</text>
</comment>
<comment type="similarity">
    <text evidence="1">Belongs to the metallo-dependent hydrolases superfamily. TatD-type hydrolase family.</text>
</comment>
<dbReference type="InterPro" id="IPR001130">
    <property type="entry name" value="TatD-like"/>
</dbReference>
<keyword evidence="2 3" id="KW-0378">Hydrolase</keyword>
<dbReference type="PANTHER" id="PTHR46124:SF3">
    <property type="entry name" value="HYDROLASE"/>
    <property type="match status" value="1"/>
</dbReference>
<dbReference type="Pfam" id="PF01026">
    <property type="entry name" value="TatD_DNase"/>
    <property type="match status" value="1"/>
</dbReference>
<dbReference type="CDD" id="cd01310">
    <property type="entry name" value="TatD_DNAse"/>
    <property type="match status" value="1"/>
</dbReference>
<dbReference type="InterPro" id="IPR018228">
    <property type="entry name" value="DNase_TatD-rel_CS"/>
</dbReference>
<dbReference type="GO" id="GO:0016787">
    <property type="term" value="F:hydrolase activity"/>
    <property type="evidence" value="ECO:0007669"/>
    <property type="project" value="UniProtKB-KW"/>
</dbReference>
<dbReference type="InterPro" id="IPR032466">
    <property type="entry name" value="Metal_Hydrolase"/>
</dbReference>
<evidence type="ECO:0000256" key="1">
    <source>
        <dbReference type="ARBA" id="ARBA00009275"/>
    </source>
</evidence>
<accession>A0ABT2YNI5</accession>
<dbReference type="SUPFAM" id="SSF51556">
    <property type="entry name" value="Metallo-dependent hydrolases"/>
    <property type="match status" value="1"/>
</dbReference>
<evidence type="ECO:0000256" key="2">
    <source>
        <dbReference type="ARBA" id="ARBA00022801"/>
    </source>
</evidence>
<keyword evidence="4" id="KW-1185">Reference proteome</keyword>
<sequence length="259" mass="28672">MYIDSHCHFDFDVFDERRDALMKACLSAGVSGFLVPGVKRSSWSKLSNLQQGYSQWRVAYGLHPYFLSESADDDLGYLGDQCEGGNAIAIGEIGLDNWPGSFDMAVQISIFCQQLSIAKSLKLAVIIHARKSYDLVFKCLRKTGFQHGGVIHAFNGSVEQAKRFIDLGFVLGIGGTITYPRAKKAHRTLTMLDKEAFVLETDSPDMPLCGRQGEINTPLSVIDVAKHVASLKSMTVEEVANQANKNLLTVFPKWNEDVF</sequence>
<dbReference type="PROSITE" id="PS01137">
    <property type="entry name" value="TATD_1"/>
    <property type="match status" value="1"/>
</dbReference>
<dbReference type="EMBL" id="JAOVZB010000001">
    <property type="protein sequence ID" value="MCV2401445.1"/>
    <property type="molecule type" value="Genomic_DNA"/>
</dbReference>
<gene>
    <name evidence="3" type="ORF">OFY17_00985</name>
</gene>
<evidence type="ECO:0000313" key="4">
    <source>
        <dbReference type="Proteomes" id="UP001209713"/>
    </source>
</evidence>
<proteinExistence type="inferred from homology"/>
<dbReference type="PANTHER" id="PTHR46124">
    <property type="entry name" value="D-AMINOACYL-TRNA DEACYLASE"/>
    <property type="match status" value="1"/>
</dbReference>
<reference evidence="3 4" key="1">
    <citation type="submission" date="2022-10" db="EMBL/GenBank/DDBJ databases">
        <title>Marinomonas transparenta sp. nov. and Marinomonas sargassi sp. nov., isolated from marine alga (Sargassum natans (L.) Gaillon).</title>
        <authorList>
            <person name="Wang Y."/>
        </authorList>
    </citation>
    <scope>NUCLEOTIDE SEQUENCE [LARGE SCALE GENOMIC DNA]</scope>
    <source>
        <strain evidence="3 4">C2222</strain>
    </source>
</reference>
<organism evidence="3 4">
    <name type="scientific">Marinomonas sargassi</name>
    <dbReference type="NCBI Taxonomy" id="2984494"/>
    <lineage>
        <taxon>Bacteria</taxon>
        <taxon>Pseudomonadati</taxon>
        <taxon>Pseudomonadota</taxon>
        <taxon>Gammaproteobacteria</taxon>
        <taxon>Oceanospirillales</taxon>
        <taxon>Oceanospirillaceae</taxon>
        <taxon>Marinomonas</taxon>
    </lineage>
</organism>
<evidence type="ECO:0000313" key="3">
    <source>
        <dbReference type="EMBL" id="MCV2401445.1"/>
    </source>
</evidence>
<dbReference type="Gene3D" id="3.20.20.140">
    <property type="entry name" value="Metal-dependent hydrolases"/>
    <property type="match status" value="1"/>
</dbReference>